<proteinExistence type="predicted"/>
<protein>
    <submittedName>
        <fullName evidence="2">Uncharacterized protein</fullName>
    </submittedName>
</protein>
<sequence length="63" mass="7196">MINYNTFDTPNSDLTKFWIENKLVNCSKTSNSNDSNKSNKSTRVSKSSESNKSKKLVKNNKSY</sequence>
<organism evidence="2">
    <name type="scientific">Megaviridae environmental sample</name>
    <dbReference type="NCBI Taxonomy" id="1737588"/>
    <lineage>
        <taxon>Viruses</taxon>
        <taxon>Varidnaviria</taxon>
        <taxon>Bamfordvirae</taxon>
        <taxon>Nucleocytoviricota</taxon>
        <taxon>Megaviricetes</taxon>
        <taxon>Imitervirales</taxon>
        <taxon>Mimiviridae</taxon>
        <taxon>environmental samples</taxon>
    </lineage>
</organism>
<evidence type="ECO:0000256" key="1">
    <source>
        <dbReference type="SAM" id="MobiDB-lite"/>
    </source>
</evidence>
<dbReference type="EMBL" id="MN448289">
    <property type="protein sequence ID" value="QFG74547.1"/>
    <property type="molecule type" value="Genomic_DNA"/>
</dbReference>
<feature type="compositionally biased region" description="Low complexity" evidence="1">
    <location>
        <begin position="27"/>
        <end position="50"/>
    </location>
</feature>
<accession>A0A5J6VLK0</accession>
<name>A0A5J6VLK0_9VIRU</name>
<feature type="region of interest" description="Disordered" evidence="1">
    <location>
        <begin position="27"/>
        <end position="63"/>
    </location>
</feature>
<feature type="compositionally biased region" description="Basic residues" evidence="1">
    <location>
        <begin position="53"/>
        <end position="63"/>
    </location>
</feature>
<evidence type="ECO:0000313" key="2">
    <source>
        <dbReference type="EMBL" id="QFG74547.1"/>
    </source>
</evidence>
<reference evidence="2" key="1">
    <citation type="journal article" date="2019" name="Philos. Trans. R. Soc. Lond., B, Biol. Sci.">
        <title>Targeted metagenomic recovery of four divergent viruses reveals shared and distinctive characteristics of giant viruses of marine eukaryotes.</title>
        <authorList>
            <person name="Needham D.M."/>
            <person name="Poirier C."/>
            <person name="Hehenberger E."/>
            <person name="Jimenez V."/>
            <person name="Swalwell J.E."/>
            <person name="Santoro A.E."/>
            <person name="Worden A.Z."/>
        </authorList>
    </citation>
    <scope>NUCLEOTIDE SEQUENCE</scope>
    <source>
        <strain evidence="2">MPacV-611</strain>
    </source>
</reference>